<keyword evidence="3" id="KW-1185">Reference proteome</keyword>
<dbReference type="EMBL" id="JAZHOF010000002">
    <property type="protein sequence ID" value="MEJ8571182.1"/>
    <property type="molecule type" value="Genomic_DNA"/>
</dbReference>
<organism evidence="2 3">
    <name type="scientific">Microbaculum marinum</name>
    <dbReference type="NCBI Taxonomy" id="1764581"/>
    <lineage>
        <taxon>Bacteria</taxon>
        <taxon>Pseudomonadati</taxon>
        <taxon>Pseudomonadota</taxon>
        <taxon>Alphaproteobacteria</taxon>
        <taxon>Hyphomicrobiales</taxon>
        <taxon>Tepidamorphaceae</taxon>
        <taxon>Microbaculum</taxon>
    </lineage>
</organism>
<proteinExistence type="predicted"/>
<reference evidence="2 3" key="1">
    <citation type="submission" date="2024-02" db="EMBL/GenBank/DDBJ databases">
        <title>Genome analysis and characterization of Microbaculum marinisediminis sp. nov., isolated from marine sediment.</title>
        <authorList>
            <person name="Du Z.-J."/>
            <person name="Ye Y.-Q."/>
            <person name="Zhang Z.-R."/>
            <person name="Yuan S.-M."/>
            <person name="Zhang X.-Y."/>
        </authorList>
    </citation>
    <scope>NUCLEOTIDE SEQUENCE [LARGE SCALE GENOMIC DNA]</scope>
    <source>
        <strain evidence="2 3">SDUM1044001</strain>
    </source>
</reference>
<dbReference type="Pfam" id="PF11902">
    <property type="entry name" value="DUF3422"/>
    <property type="match status" value="1"/>
</dbReference>
<gene>
    <name evidence="2" type="ORF">V3328_06840</name>
</gene>
<dbReference type="Proteomes" id="UP001378188">
    <property type="component" value="Unassembled WGS sequence"/>
</dbReference>
<dbReference type="AlphaFoldDB" id="A0AAW9RCA6"/>
<name>A0AAW9RCA6_9HYPH</name>
<evidence type="ECO:0000313" key="2">
    <source>
        <dbReference type="EMBL" id="MEJ8571182.1"/>
    </source>
</evidence>
<keyword evidence="1" id="KW-0812">Transmembrane</keyword>
<feature type="transmembrane region" description="Helical" evidence="1">
    <location>
        <begin position="416"/>
        <end position="435"/>
    </location>
</feature>
<evidence type="ECO:0000256" key="1">
    <source>
        <dbReference type="SAM" id="Phobius"/>
    </source>
</evidence>
<dbReference type="InterPro" id="IPR021830">
    <property type="entry name" value="DUF3422"/>
</dbReference>
<protein>
    <submittedName>
        <fullName evidence="2">DUF3422 domain-containing protein</fullName>
    </submittedName>
</protein>
<keyword evidence="1" id="KW-0472">Membrane</keyword>
<feature type="transmembrane region" description="Helical" evidence="1">
    <location>
        <begin position="382"/>
        <end position="404"/>
    </location>
</feature>
<dbReference type="RefSeq" id="WP_340328863.1">
    <property type="nucleotide sequence ID" value="NZ_JAZHOF010000002.1"/>
</dbReference>
<sequence length="445" mass="48543">MDETAEQGGSRVADRRVPFELHPLRDDIVGEVHARPFRAAEAPRVFHHMAFQSWTGPSAAGGTDAGSGDDFEQLVRFCKAHGAPPPAPGARHHVVSLGGAELSWERHTEFTTMTLSVAPPPDDPFAAPNISSLAAFLPKPPGPLIVSTRVALVPLADELPDLAAFDPSSLCVSRVDGGAIVATDFRPDRSGFTRILVASRSLSAARAGALVQRLLEVETYRTLALLGLPEAQRIRPIVDSIETQLLSLTLRMRDGTGLDLSRELLDRLVSLAAEVEAESVGATYRFGATRAYWELVGQRLLSIHEERVQGFDSIEGFLARRLKPALRTCESVERRLSDLAAKLARTANLLRTRVDIELESQNRDLLDSMNRRARLQLRLQRTVEGLSVAAVSYYVVGLIGYLLRGGETALDLPFDPAVATAVAVPFVVVVIWALVRRIRRGHADE</sequence>
<accession>A0AAW9RCA6</accession>
<comment type="caution">
    <text evidence="2">The sequence shown here is derived from an EMBL/GenBank/DDBJ whole genome shotgun (WGS) entry which is preliminary data.</text>
</comment>
<evidence type="ECO:0000313" key="3">
    <source>
        <dbReference type="Proteomes" id="UP001378188"/>
    </source>
</evidence>
<keyword evidence="1" id="KW-1133">Transmembrane helix</keyword>